<sequence>PAVCVTKVELTIACRNLQDKDVTSKSDPMCVVHLKDPVTKTWNEIARTERIKNELNPDFSKKVEMLYYFEEVQQIRFSIFDIDNTSATLDDDDFLGETECSLAKHKCLNNYINTKVNVSMSCVHQDKLHEQLFILLYDVVDSVFEPYYERVLFTTIFGFLKSFQIVSSKTYKSPLMTRAKKALSKSLIIVSAEEISDNRIATLSFKAHKLDNKDFMGKSDPFLEFWRQNSDGTWTLAHRTEVVKNNLNPTWKPFVVPIQSLCGGDWDRKIKVVCNDWDSDGSHDLIGEFITDMKELETSQKEFPCINAKKKAKKSKYKNSGTIHVTGCKVEKQFSFLDFVFGGLQLNFTVGIDFPGSNGDPNSRDSLQFMDTVRPNEYLQALSAVGAVVQDYDTDKMYPALGFGAKIPPHYAVSHEFPLNFTPDNPYCQGIEGIIDGYKRAMPVLKFWGPTNISPIINHVARFAYQAQSNDTSPSNYYILLILTDGITDMDETRQAIVGASNLPMSIIIVGVGSADFSAMEMLDGDDGVLRAPSGQPVARDIVQFVPYREYKKASAAALAKAVLAEVPGQVTQYYRSRGM</sequence>
<comment type="similarity">
    <text evidence="5">Belongs to the copine family.</text>
</comment>
<evidence type="ECO:0000256" key="12">
    <source>
        <dbReference type="ARBA" id="ARBA00022949"/>
    </source>
</evidence>
<dbReference type="InParanoid" id="H2Z3Y1"/>
<keyword evidence="13" id="KW-0472">Membrane</keyword>
<dbReference type="FunFam" id="2.60.40.150:FF:000042">
    <property type="entry name" value="Copine 3"/>
    <property type="match status" value="1"/>
</dbReference>
<evidence type="ECO:0000256" key="5">
    <source>
        <dbReference type="ARBA" id="ARBA00009048"/>
    </source>
</evidence>
<feature type="domain" description="C2" evidence="19">
    <location>
        <begin position="184"/>
        <end position="307"/>
    </location>
</feature>
<comment type="subunit">
    <text evidence="16">Monomer. Interacts with ERBB2 (preferentially with the tyrosine phosphorylated form); this interaction occurs at the cell membrane and is increased in a growth factor heregulin-dependent manner. Interacts with SHC1; this interaction may mediate the binding of CPNE3 with ERBB2. Interacts with RACK1.</text>
</comment>
<keyword evidence="11" id="KW-0106">Calcium</keyword>
<dbReference type="SMART" id="SM00327">
    <property type="entry name" value="VWA"/>
    <property type="match status" value="1"/>
</dbReference>
<dbReference type="CDD" id="cd04048">
    <property type="entry name" value="C2A_Copine"/>
    <property type="match status" value="1"/>
</dbReference>
<evidence type="ECO:0000256" key="15">
    <source>
        <dbReference type="ARBA" id="ARBA00058857"/>
    </source>
</evidence>
<evidence type="ECO:0000256" key="16">
    <source>
        <dbReference type="ARBA" id="ARBA00065466"/>
    </source>
</evidence>
<dbReference type="InterPro" id="IPR045052">
    <property type="entry name" value="Copine"/>
</dbReference>
<dbReference type="InterPro" id="IPR010734">
    <property type="entry name" value="Copine_C"/>
</dbReference>
<dbReference type="PANTHER" id="PTHR10857">
    <property type="entry name" value="COPINE"/>
    <property type="match status" value="1"/>
</dbReference>
<reference evidence="20" key="2">
    <citation type="submission" date="2025-08" db="UniProtKB">
        <authorList>
            <consortium name="Ensembl"/>
        </authorList>
    </citation>
    <scope>IDENTIFICATION</scope>
</reference>
<comment type="subcellular location">
    <subcellularLocation>
        <location evidence="3">Cell junction</location>
        <location evidence="3">Focal adhesion</location>
    </subcellularLocation>
    <subcellularLocation>
        <location evidence="2">Cell membrane</location>
    </subcellularLocation>
    <subcellularLocation>
        <location evidence="4">Cytoplasm</location>
    </subcellularLocation>
    <subcellularLocation>
        <location evidence="1">Nucleus</location>
    </subcellularLocation>
</comment>
<dbReference type="Pfam" id="PF00168">
    <property type="entry name" value="C2"/>
    <property type="match status" value="2"/>
</dbReference>
<evidence type="ECO:0000256" key="11">
    <source>
        <dbReference type="ARBA" id="ARBA00022837"/>
    </source>
</evidence>
<dbReference type="GeneTree" id="ENSGT00940000162210"/>
<protein>
    <recommendedName>
        <fullName evidence="17">Copine-3</fullName>
    </recommendedName>
    <alternativeName>
        <fullName evidence="18">Copine III</fullName>
    </alternativeName>
</protein>
<dbReference type="GO" id="GO:0005886">
    <property type="term" value="C:plasma membrane"/>
    <property type="evidence" value="ECO:0007669"/>
    <property type="project" value="UniProtKB-SubCell"/>
</dbReference>
<dbReference type="PANTHER" id="PTHR10857:SF102">
    <property type="entry name" value="C2 DOMAIN-CONTAINING PROTEIN"/>
    <property type="match status" value="1"/>
</dbReference>
<keyword evidence="14" id="KW-0539">Nucleus</keyword>
<dbReference type="InterPro" id="IPR002035">
    <property type="entry name" value="VWF_A"/>
</dbReference>
<feature type="domain" description="C2" evidence="19">
    <location>
        <begin position="1"/>
        <end position="116"/>
    </location>
</feature>
<dbReference type="FunFam" id="2.60.40.150:FF:000099">
    <property type="entry name" value="Copine 3"/>
    <property type="match status" value="1"/>
</dbReference>
<evidence type="ECO:0000256" key="3">
    <source>
        <dbReference type="ARBA" id="ARBA00004246"/>
    </source>
</evidence>
<evidence type="ECO:0000259" key="19">
    <source>
        <dbReference type="PROSITE" id="PS50004"/>
    </source>
</evidence>
<dbReference type="AlphaFoldDB" id="H2Z3Y1"/>
<dbReference type="GO" id="GO:0046872">
    <property type="term" value="F:metal ion binding"/>
    <property type="evidence" value="ECO:0007669"/>
    <property type="project" value="UniProtKB-KW"/>
</dbReference>
<evidence type="ECO:0000313" key="21">
    <source>
        <dbReference type="Proteomes" id="UP000007875"/>
    </source>
</evidence>
<keyword evidence="21" id="KW-1185">Reference proteome</keyword>
<dbReference type="SUPFAM" id="SSF53300">
    <property type="entry name" value="vWA-like"/>
    <property type="match status" value="1"/>
</dbReference>
<evidence type="ECO:0000256" key="18">
    <source>
        <dbReference type="ARBA" id="ARBA00076171"/>
    </source>
</evidence>
<evidence type="ECO:0000256" key="8">
    <source>
        <dbReference type="ARBA" id="ARBA00022553"/>
    </source>
</evidence>
<dbReference type="CDD" id="cd04047">
    <property type="entry name" value="C2B_Copine"/>
    <property type="match status" value="1"/>
</dbReference>
<evidence type="ECO:0000256" key="10">
    <source>
        <dbReference type="ARBA" id="ARBA00022737"/>
    </source>
</evidence>
<evidence type="ECO:0000256" key="4">
    <source>
        <dbReference type="ARBA" id="ARBA00004496"/>
    </source>
</evidence>
<dbReference type="GO" id="GO:0071277">
    <property type="term" value="P:cellular response to calcium ion"/>
    <property type="evidence" value="ECO:0007669"/>
    <property type="project" value="UniProtKB-ARBA"/>
</dbReference>
<dbReference type="InterPro" id="IPR035892">
    <property type="entry name" value="C2_domain_sf"/>
</dbReference>
<evidence type="ECO:0000256" key="2">
    <source>
        <dbReference type="ARBA" id="ARBA00004236"/>
    </source>
</evidence>
<dbReference type="GO" id="GO:0005634">
    <property type="term" value="C:nucleus"/>
    <property type="evidence" value="ECO:0007669"/>
    <property type="project" value="UniProtKB-SubCell"/>
</dbReference>
<dbReference type="Proteomes" id="UP000007875">
    <property type="component" value="Unassembled WGS sequence"/>
</dbReference>
<reference evidence="21" key="1">
    <citation type="submission" date="2003-08" db="EMBL/GenBank/DDBJ databases">
        <authorList>
            <person name="Birren B."/>
            <person name="Nusbaum C."/>
            <person name="Abebe A."/>
            <person name="Abouelleil A."/>
            <person name="Adekoya E."/>
            <person name="Ait-zahra M."/>
            <person name="Allen N."/>
            <person name="Allen T."/>
            <person name="An P."/>
            <person name="Anderson M."/>
            <person name="Anderson S."/>
            <person name="Arachchi H."/>
            <person name="Armbruster J."/>
            <person name="Bachantsang P."/>
            <person name="Baldwin J."/>
            <person name="Barry A."/>
            <person name="Bayul T."/>
            <person name="Blitshsteyn B."/>
            <person name="Bloom T."/>
            <person name="Blye J."/>
            <person name="Boguslavskiy L."/>
            <person name="Borowsky M."/>
            <person name="Boukhgalter B."/>
            <person name="Brunache A."/>
            <person name="Butler J."/>
            <person name="Calixte N."/>
            <person name="Calvo S."/>
            <person name="Camarata J."/>
            <person name="Campo K."/>
            <person name="Chang J."/>
            <person name="Cheshatsang Y."/>
            <person name="Citroen M."/>
            <person name="Collymore A."/>
            <person name="Considine T."/>
            <person name="Cook A."/>
            <person name="Cooke P."/>
            <person name="Corum B."/>
            <person name="Cuomo C."/>
            <person name="David R."/>
            <person name="Dawoe T."/>
            <person name="Degray S."/>
            <person name="Dodge S."/>
            <person name="Dooley K."/>
            <person name="Dorje P."/>
            <person name="Dorjee K."/>
            <person name="Dorris L."/>
            <person name="Duffey N."/>
            <person name="Dupes A."/>
            <person name="Elkins T."/>
            <person name="Engels R."/>
            <person name="Erickson J."/>
            <person name="Farina A."/>
            <person name="Faro S."/>
            <person name="Ferreira P."/>
            <person name="Fischer H."/>
            <person name="Fitzgerald M."/>
            <person name="Foley K."/>
            <person name="Gage D."/>
            <person name="Galagan J."/>
            <person name="Gearin G."/>
            <person name="Gnerre S."/>
            <person name="Gnirke A."/>
            <person name="Goyette A."/>
            <person name="Graham J."/>
            <person name="Grandbois E."/>
            <person name="Gyaltsen K."/>
            <person name="Hafez N."/>
            <person name="Hagopian D."/>
            <person name="Hagos B."/>
            <person name="Hall J."/>
            <person name="Hatcher B."/>
            <person name="Heller A."/>
            <person name="Higgins H."/>
            <person name="Honan T."/>
            <person name="Horn A."/>
            <person name="Houde N."/>
            <person name="Hughes L."/>
            <person name="Hulme W."/>
            <person name="Husby E."/>
            <person name="Iliev I."/>
            <person name="Jaffe D."/>
            <person name="Jones C."/>
            <person name="Kamal M."/>
            <person name="Kamat A."/>
            <person name="Kamvysselis M."/>
            <person name="Karlsson E."/>
            <person name="Kells C."/>
            <person name="Kieu A."/>
            <person name="Kisner P."/>
            <person name="Kodira C."/>
            <person name="Kulbokas E."/>
            <person name="Labutti K."/>
            <person name="Lama D."/>
            <person name="Landers T."/>
            <person name="Leger J."/>
            <person name="Levine S."/>
            <person name="Lewis D."/>
            <person name="Lewis T."/>
            <person name="Lindblad-toh K."/>
            <person name="Liu X."/>
            <person name="Lokyitsang T."/>
            <person name="Lokyitsang Y."/>
            <person name="Lucien O."/>
            <person name="Lui A."/>
            <person name="Ma L.J."/>
            <person name="Mabbitt R."/>
            <person name="Macdonald J."/>
            <person name="Maclean C."/>
            <person name="Major J."/>
            <person name="Manning J."/>
            <person name="Marabella R."/>
            <person name="Maru K."/>
            <person name="Matthews C."/>
            <person name="Mauceli E."/>
            <person name="Mccarthy M."/>
            <person name="Mcdonough S."/>
            <person name="Mcghee T."/>
            <person name="Meldrim J."/>
            <person name="Meneus L."/>
            <person name="Mesirov J."/>
            <person name="Mihalev A."/>
            <person name="Mihova T."/>
            <person name="Mikkelsen T."/>
            <person name="Mlenga V."/>
            <person name="Moru K."/>
            <person name="Mozes J."/>
            <person name="Mulrain L."/>
            <person name="Munson G."/>
            <person name="Naylor J."/>
            <person name="Newes C."/>
            <person name="Nguyen C."/>
            <person name="Nguyen N."/>
            <person name="Nguyen T."/>
            <person name="Nicol R."/>
            <person name="Nielsen C."/>
            <person name="Nizzari M."/>
            <person name="Norbu C."/>
            <person name="Norbu N."/>
            <person name="O'donnell P."/>
            <person name="Okoawo O."/>
            <person name="O'leary S."/>
            <person name="Omotosho B."/>
            <person name="O'neill K."/>
            <person name="Osman S."/>
            <person name="Parker S."/>
            <person name="Perrin D."/>
            <person name="Phunkhang P."/>
            <person name="Piqani B."/>
            <person name="Purcell S."/>
            <person name="Rachupka T."/>
            <person name="Ramasamy U."/>
            <person name="Rameau R."/>
            <person name="Ray V."/>
            <person name="Raymond C."/>
            <person name="Retta R."/>
            <person name="Richardson S."/>
            <person name="Rise C."/>
            <person name="Rodriguez J."/>
            <person name="Rogers J."/>
            <person name="Rogov P."/>
            <person name="Rutman M."/>
            <person name="Schupbach R."/>
            <person name="Seaman C."/>
            <person name="Settipalli S."/>
            <person name="Sharpe T."/>
            <person name="Sheridan J."/>
            <person name="Sherpa N."/>
            <person name="Shi J."/>
            <person name="Smirnov S."/>
            <person name="Smith C."/>
            <person name="Sougnez C."/>
            <person name="Spencer B."/>
            <person name="Stalker J."/>
            <person name="Stange-thomann N."/>
            <person name="Stavropoulos S."/>
            <person name="Stetson K."/>
            <person name="Stone C."/>
            <person name="Stone S."/>
            <person name="Stubbs M."/>
            <person name="Talamas J."/>
            <person name="Tchuinga P."/>
            <person name="Tenzing P."/>
            <person name="Tesfaye S."/>
            <person name="Theodore J."/>
            <person name="Thoulutsang Y."/>
            <person name="Topham K."/>
            <person name="Towey S."/>
            <person name="Tsamla T."/>
            <person name="Tsomo N."/>
            <person name="Vallee D."/>
            <person name="Vassiliev H."/>
            <person name="Venkataraman V."/>
            <person name="Vinson J."/>
            <person name="Vo A."/>
            <person name="Wade C."/>
            <person name="Wang S."/>
            <person name="Wangchuk T."/>
            <person name="Wangdi T."/>
            <person name="Whittaker C."/>
            <person name="Wilkinson J."/>
            <person name="Wu Y."/>
            <person name="Wyman D."/>
            <person name="Yadav S."/>
            <person name="Yang S."/>
            <person name="Yang X."/>
            <person name="Yeager S."/>
            <person name="Yee E."/>
            <person name="Young G."/>
            <person name="Zainoun J."/>
            <person name="Zembeck L."/>
            <person name="Zimmer A."/>
            <person name="Zody M."/>
            <person name="Lander E."/>
        </authorList>
    </citation>
    <scope>NUCLEOTIDE SEQUENCE [LARGE SCALE GENOMIC DNA]</scope>
</reference>
<evidence type="ECO:0000256" key="9">
    <source>
        <dbReference type="ARBA" id="ARBA00022723"/>
    </source>
</evidence>
<evidence type="ECO:0000256" key="13">
    <source>
        <dbReference type="ARBA" id="ARBA00023136"/>
    </source>
</evidence>
<comment type="function">
    <text evidence="15">Calcium-dependent phospholipid-binding protein that plays a role in ERBB2-mediated tumor cell migration in response to growth factor heregulin stimulation.</text>
</comment>
<evidence type="ECO:0000256" key="6">
    <source>
        <dbReference type="ARBA" id="ARBA00022475"/>
    </source>
</evidence>
<keyword evidence="10" id="KW-0677">Repeat</keyword>
<keyword evidence="6" id="KW-1003">Cell membrane</keyword>
<evidence type="ECO:0000256" key="14">
    <source>
        <dbReference type="ARBA" id="ARBA00023242"/>
    </source>
</evidence>
<dbReference type="Pfam" id="PF07002">
    <property type="entry name" value="Copine"/>
    <property type="match status" value="1"/>
</dbReference>
<dbReference type="InterPro" id="IPR036465">
    <property type="entry name" value="vWFA_dom_sf"/>
</dbReference>
<proteinExistence type="inferred from homology"/>
<keyword evidence="12" id="KW-0965">Cell junction</keyword>
<dbReference type="SMART" id="SM00239">
    <property type="entry name" value="C2"/>
    <property type="match status" value="2"/>
</dbReference>
<dbReference type="GO" id="GO:0005544">
    <property type="term" value="F:calcium-dependent phospholipid binding"/>
    <property type="evidence" value="ECO:0007669"/>
    <property type="project" value="InterPro"/>
</dbReference>
<dbReference type="InterPro" id="IPR037768">
    <property type="entry name" value="C2B_Copine"/>
</dbReference>
<keyword evidence="9" id="KW-0479">Metal-binding</keyword>
<dbReference type="FunCoup" id="H2Z3Y1">
    <property type="interactions" value="50"/>
</dbReference>
<dbReference type="InterPro" id="IPR000008">
    <property type="entry name" value="C2_dom"/>
</dbReference>
<evidence type="ECO:0000256" key="17">
    <source>
        <dbReference type="ARBA" id="ARBA00074834"/>
    </source>
</evidence>
<evidence type="ECO:0000313" key="20">
    <source>
        <dbReference type="Ensembl" id="ENSCSAVP00000012293.1"/>
    </source>
</evidence>
<dbReference type="OMA" id="EMAAQCV"/>
<dbReference type="GO" id="GO:0005925">
    <property type="term" value="C:focal adhesion"/>
    <property type="evidence" value="ECO:0007669"/>
    <property type="project" value="UniProtKB-SubCell"/>
</dbReference>
<name>H2Z3Y1_CIOSA</name>
<dbReference type="STRING" id="51511.ENSCSAVP00000012293"/>
<keyword evidence="7" id="KW-0963">Cytoplasm</keyword>
<reference evidence="20" key="3">
    <citation type="submission" date="2025-09" db="UniProtKB">
        <authorList>
            <consortium name="Ensembl"/>
        </authorList>
    </citation>
    <scope>IDENTIFICATION</scope>
</reference>
<keyword evidence="8" id="KW-0597">Phosphoprotein</keyword>
<evidence type="ECO:0000256" key="7">
    <source>
        <dbReference type="ARBA" id="ARBA00022490"/>
    </source>
</evidence>
<dbReference type="GO" id="GO:0005737">
    <property type="term" value="C:cytoplasm"/>
    <property type="evidence" value="ECO:0007669"/>
    <property type="project" value="UniProtKB-SubCell"/>
</dbReference>
<evidence type="ECO:0000256" key="1">
    <source>
        <dbReference type="ARBA" id="ARBA00004123"/>
    </source>
</evidence>
<dbReference type="PROSITE" id="PS50004">
    <property type="entry name" value="C2"/>
    <property type="match status" value="2"/>
</dbReference>
<organism evidence="20 21">
    <name type="scientific">Ciona savignyi</name>
    <name type="common">Pacific transparent sea squirt</name>
    <dbReference type="NCBI Taxonomy" id="51511"/>
    <lineage>
        <taxon>Eukaryota</taxon>
        <taxon>Metazoa</taxon>
        <taxon>Chordata</taxon>
        <taxon>Tunicata</taxon>
        <taxon>Ascidiacea</taxon>
        <taxon>Phlebobranchia</taxon>
        <taxon>Cionidae</taxon>
        <taxon>Ciona</taxon>
    </lineage>
</organism>
<dbReference type="Ensembl" id="ENSCSAVT00000012436.1">
    <property type="protein sequence ID" value="ENSCSAVP00000012293.1"/>
    <property type="gene ID" value="ENSCSAVG00000007237.1"/>
</dbReference>
<accession>H2Z3Y1</accession>
<dbReference type="SUPFAM" id="SSF49562">
    <property type="entry name" value="C2 domain (Calcium/lipid-binding domain, CaLB)"/>
    <property type="match status" value="2"/>
</dbReference>
<dbReference type="eggNOG" id="KOG1327">
    <property type="taxonomic scope" value="Eukaryota"/>
</dbReference>
<dbReference type="Gene3D" id="2.60.40.150">
    <property type="entry name" value="C2 domain"/>
    <property type="match status" value="2"/>
</dbReference>